<protein>
    <recommendedName>
        <fullName evidence="3 5">Regulatory protein RecX</fullName>
    </recommendedName>
</protein>
<dbReference type="EMBL" id="MGFR01000001">
    <property type="protein sequence ID" value="OGM10283.1"/>
    <property type="molecule type" value="Genomic_DNA"/>
</dbReference>
<evidence type="ECO:0000256" key="2">
    <source>
        <dbReference type="ARBA" id="ARBA00009695"/>
    </source>
</evidence>
<dbReference type="InterPro" id="IPR036388">
    <property type="entry name" value="WH-like_DNA-bd_sf"/>
</dbReference>
<evidence type="ECO:0000256" key="1">
    <source>
        <dbReference type="ARBA" id="ARBA00004496"/>
    </source>
</evidence>
<evidence type="ECO:0000256" key="3">
    <source>
        <dbReference type="ARBA" id="ARBA00018111"/>
    </source>
</evidence>
<dbReference type="HAMAP" id="MF_01114">
    <property type="entry name" value="RecX"/>
    <property type="match status" value="1"/>
</dbReference>
<comment type="similarity">
    <text evidence="2 5">Belongs to the RecX family.</text>
</comment>
<dbReference type="Pfam" id="PF21981">
    <property type="entry name" value="RecX_HTH3"/>
    <property type="match status" value="1"/>
</dbReference>
<evidence type="ECO:0000313" key="8">
    <source>
        <dbReference type="EMBL" id="OGM10283.1"/>
    </source>
</evidence>
<dbReference type="PANTHER" id="PTHR33602">
    <property type="entry name" value="REGULATORY PROTEIN RECX FAMILY PROTEIN"/>
    <property type="match status" value="1"/>
</dbReference>
<name>A0A1F7X5V3_9BACT</name>
<evidence type="ECO:0000256" key="5">
    <source>
        <dbReference type="HAMAP-Rule" id="MF_01114"/>
    </source>
</evidence>
<evidence type="ECO:0000259" key="6">
    <source>
        <dbReference type="Pfam" id="PF02631"/>
    </source>
</evidence>
<dbReference type="Proteomes" id="UP000176778">
    <property type="component" value="Unassembled WGS sequence"/>
</dbReference>
<proteinExistence type="inferred from homology"/>
<dbReference type="InterPro" id="IPR003783">
    <property type="entry name" value="Regulatory_RecX"/>
</dbReference>
<feature type="domain" description="RecX second three-helical" evidence="6">
    <location>
        <begin position="107"/>
        <end position="148"/>
    </location>
</feature>
<accession>A0A1F7X5V3</accession>
<feature type="domain" description="RecX third three-helical" evidence="7">
    <location>
        <begin position="156"/>
        <end position="200"/>
    </location>
</feature>
<evidence type="ECO:0000313" key="9">
    <source>
        <dbReference type="Proteomes" id="UP000176778"/>
    </source>
</evidence>
<dbReference type="Pfam" id="PF02631">
    <property type="entry name" value="RecX_HTH2"/>
    <property type="match status" value="1"/>
</dbReference>
<comment type="caution">
    <text evidence="8">The sequence shown here is derived from an EMBL/GenBank/DDBJ whole genome shotgun (WGS) entry which is preliminary data.</text>
</comment>
<keyword evidence="4 5" id="KW-0963">Cytoplasm</keyword>
<dbReference type="PANTHER" id="PTHR33602:SF1">
    <property type="entry name" value="REGULATORY PROTEIN RECX FAMILY PROTEIN"/>
    <property type="match status" value="1"/>
</dbReference>
<dbReference type="AlphaFoldDB" id="A0A1F7X5V3"/>
<gene>
    <name evidence="5" type="primary">recX</name>
    <name evidence="8" type="ORF">A2Y68_02485</name>
</gene>
<comment type="subcellular location">
    <subcellularLocation>
        <location evidence="1 5">Cytoplasm</location>
    </subcellularLocation>
</comment>
<comment type="function">
    <text evidence="5">Modulates RecA activity.</text>
</comment>
<dbReference type="GO" id="GO:0005737">
    <property type="term" value="C:cytoplasm"/>
    <property type="evidence" value="ECO:0007669"/>
    <property type="project" value="UniProtKB-SubCell"/>
</dbReference>
<reference evidence="8 9" key="1">
    <citation type="journal article" date="2016" name="Nat. Commun.">
        <title>Thousands of microbial genomes shed light on interconnected biogeochemical processes in an aquifer system.</title>
        <authorList>
            <person name="Anantharaman K."/>
            <person name="Brown C.T."/>
            <person name="Hug L.A."/>
            <person name="Sharon I."/>
            <person name="Castelle C.J."/>
            <person name="Probst A.J."/>
            <person name="Thomas B.C."/>
            <person name="Singh A."/>
            <person name="Wilkins M.J."/>
            <person name="Karaoz U."/>
            <person name="Brodie E.L."/>
            <person name="Williams K.H."/>
            <person name="Hubbard S.S."/>
            <person name="Banfield J.F."/>
        </authorList>
    </citation>
    <scope>NUCLEOTIDE SEQUENCE [LARGE SCALE GENOMIC DNA]</scope>
</reference>
<dbReference type="Gene3D" id="1.10.10.10">
    <property type="entry name" value="Winged helix-like DNA-binding domain superfamily/Winged helix DNA-binding domain"/>
    <property type="match status" value="3"/>
</dbReference>
<sequence length="203" mass="24154">MPVITAVKPQRNKKRLNIYLDGKFGFGIDLENFLRLGLKVEEELSEEDIEEIVKKAEFQKTLDKLLRFATLRPRSEKEINYWFKKQKVHESIIPKLFERIKHLDLVDDEAFSGWWIEQRLTFKPKGVRALRQELRQKGIAKEIVDKVLAKTKIDEVGMAKELMQKKAYKWQNLPKREARLKMSQFLARKGFAWEVIEKVVEKR</sequence>
<dbReference type="GO" id="GO:0006282">
    <property type="term" value="P:regulation of DNA repair"/>
    <property type="evidence" value="ECO:0007669"/>
    <property type="project" value="UniProtKB-UniRule"/>
</dbReference>
<dbReference type="STRING" id="1802479.A2Y68_02485"/>
<organism evidence="8 9">
    <name type="scientific">Candidatus Woesebacteria bacterium RBG_13_46_13</name>
    <dbReference type="NCBI Taxonomy" id="1802479"/>
    <lineage>
        <taxon>Bacteria</taxon>
        <taxon>Candidatus Woeseibacteriota</taxon>
    </lineage>
</organism>
<evidence type="ECO:0000259" key="7">
    <source>
        <dbReference type="Pfam" id="PF21981"/>
    </source>
</evidence>
<dbReference type="InterPro" id="IPR053925">
    <property type="entry name" value="RecX_HTH_3rd"/>
</dbReference>
<evidence type="ECO:0000256" key="4">
    <source>
        <dbReference type="ARBA" id="ARBA00022490"/>
    </source>
</evidence>
<dbReference type="InterPro" id="IPR053924">
    <property type="entry name" value="RecX_HTH_2nd"/>
</dbReference>